<feature type="domain" description="BRCT" evidence="1">
    <location>
        <begin position="68"/>
        <end position="145"/>
    </location>
</feature>
<sequence length="150" mass="17259">MENDHLFADIPSSSSGDSGVSPIASYISKDIITASIANVDSQPVPNYFRNVFLATERAARYKFSHWIRLFVYYGGVILSSDDQHLATHILHVFDEEPFENAEKYRDIKQAVQKYRDIRQAVHVNVEWIKDTIKKGCLQDDRPYRVTILPK</sequence>
<dbReference type="PROSITE" id="PS50172">
    <property type="entry name" value="BRCT"/>
    <property type="match status" value="1"/>
</dbReference>
<protein>
    <submittedName>
        <fullName evidence="2">DNA ligase 3 BRCT domain</fullName>
    </submittedName>
</protein>
<dbReference type="AlphaFoldDB" id="A0AAW1MQY7"/>
<organism evidence="2 3">
    <name type="scientific">Popillia japonica</name>
    <name type="common">Japanese beetle</name>
    <dbReference type="NCBI Taxonomy" id="7064"/>
    <lineage>
        <taxon>Eukaryota</taxon>
        <taxon>Metazoa</taxon>
        <taxon>Ecdysozoa</taxon>
        <taxon>Arthropoda</taxon>
        <taxon>Hexapoda</taxon>
        <taxon>Insecta</taxon>
        <taxon>Pterygota</taxon>
        <taxon>Neoptera</taxon>
        <taxon>Endopterygota</taxon>
        <taxon>Coleoptera</taxon>
        <taxon>Polyphaga</taxon>
        <taxon>Scarabaeiformia</taxon>
        <taxon>Scarabaeidae</taxon>
        <taxon>Rutelinae</taxon>
        <taxon>Popillia</taxon>
    </lineage>
</organism>
<accession>A0AAW1MQY7</accession>
<comment type="caution">
    <text evidence="2">The sequence shown here is derived from an EMBL/GenBank/DDBJ whole genome shotgun (WGS) entry which is preliminary data.</text>
</comment>
<dbReference type="Gene3D" id="3.40.50.10190">
    <property type="entry name" value="BRCT domain"/>
    <property type="match status" value="1"/>
</dbReference>
<reference evidence="2 3" key="1">
    <citation type="journal article" date="2024" name="BMC Genomics">
        <title>De novo assembly and annotation of Popillia japonica's genome with initial clues to its potential as an invasive pest.</title>
        <authorList>
            <person name="Cucini C."/>
            <person name="Boschi S."/>
            <person name="Funari R."/>
            <person name="Cardaioli E."/>
            <person name="Iannotti N."/>
            <person name="Marturano G."/>
            <person name="Paoli F."/>
            <person name="Bruttini M."/>
            <person name="Carapelli A."/>
            <person name="Frati F."/>
            <person name="Nardi F."/>
        </authorList>
    </citation>
    <scope>NUCLEOTIDE SEQUENCE [LARGE SCALE GENOMIC DNA]</scope>
    <source>
        <strain evidence="2">DMR45628</strain>
    </source>
</reference>
<dbReference type="InterPro" id="IPR001357">
    <property type="entry name" value="BRCT_dom"/>
</dbReference>
<dbReference type="Proteomes" id="UP001458880">
    <property type="component" value="Unassembled WGS sequence"/>
</dbReference>
<dbReference type="InterPro" id="IPR031916">
    <property type="entry name" value="LIG3_BRCT"/>
</dbReference>
<dbReference type="InterPro" id="IPR036420">
    <property type="entry name" value="BRCT_dom_sf"/>
</dbReference>
<keyword evidence="2" id="KW-0436">Ligase</keyword>
<evidence type="ECO:0000313" key="3">
    <source>
        <dbReference type="Proteomes" id="UP001458880"/>
    </source>
</evidence>
<dbReference type="EMBL" id="JASPKY010000031">
    <property type="protein sequence ID" value="KAK9747394.1"/>
    <property type="molecule type" value="Genomic_DNA"/>
</dbReference>
<evidence type="ECO:0000259" key="1">
    <source>
        <dbReference type="PROSITE" id="PS50172"/>
    </source>
</evidence>
<evidence type="ECO:0000313" key="2">
    <source>
        <dbReference type="EMBL" id="KAK9747394.1"/>
    </source>
</evidence>
<dbReference type="GO" id="GO:0016874">
    <property type="term" value="F:ligase activity"/>
    <property type="evidence" value="ECO:0007669"/>
    <property type="project" value="UniProtKB-KW"/>
</dbReference>
<gene>
    <name evidence="2" type="ORF">QE152_g5343</name>
</gene>
<dbReference type="Pfam" id="PF16759">
    <property type="entry name" value="LIG3_BRCT"/>
    <property type="match status" value="1"/>
</dbReference>
<proteinExistence type="predicted"/>
<keyword evidence="3" id="KW-1185">Reference proteome</keyword>
<name>A0AAW1MQY7_POPJA</name>
<dbReference type="SUPFAM" id="SSF52113">
    <property type="entry name" value="BRCT domain"/>
    <property type="match status" value="1"/>
</dbReference>